<evidence type="ECO:0000256" key="1">
    <source>
        <dbReference type="ARBA" id="ARBA00004442"/>
    </source>
</evidence>
<evidence type="ECO:0000313" key="8">
    <source>
        <dbReference type="EMBL" id="TDW95979.1"/>
    </source>
</evidence>
<dbReference type="InterPro" id="IPR011990">
    <property type="entry name" value="TPR-like_helical_dom_sf"/>
</dbReference>
<dbReference type="InterPro" id="IPR012944">
    <property type="entry name" value="SusD_RagB_dom"/>
</dbReference>
<comment type="caution">
    <text evidence="8">The sequence shown here is derived from an EMBL/GenBank/DDBJ whole genome shotgun (WGS) entry which is preliminary data.</text>
</comment>
<evidence type="ECO:0000259" key="6">
    <source>
        <dbReference type="Pfam" id="PF07980"/>
    </source>
</evidence>
<feature type="domain" description="SusD-like N-terminal" evidence="7">
    <location>
        <begin position="101"/>
        <end position="233"/>
    </location>
</feature>
<organism evidence="8 9">
    <name type="scientific">Dinghuibacter silviterrae</name>
    <dbReference type="NCBI Taxonomy" id="1539049"/>
    <lineage>
        <taxon>Bacteria</taxon>
        <taxon>Pseudomonadati</taxon>
        <taxon>Bacteroidota</taxon>
        <taxon>Chitinophagia</taxon>
        <taxon>Chitinophagales</taxon>
        <taxon>Chitinophagaceae</taxon>
        <taxon>Dinghuibacter</taxon>
    </lineage>
</organism>
<gene>
    <name evidence="8" type="ORF">EDB95_3800</name>
</gene>
<keyword evidence="5" id="KW-0998">Cell outer membrane</keyword>
<protein>
    <submittedName>
        <fullName evidence="8">Putative outer membrane starch-binding protein</fullName>
    </submittedName>
</protein>
<feature type="domain" description="RagB/SusD" evidence="6">
    <location>
        <begin position="287"/>
        <end position="597"/>
    </location>
</feature>
<dbReference type="InterPro" id="IPR033985">
    <property type="entry name" value="SusD-like_N"/>
</dbReference>
<keyword evidence="3" id="KW-0732">Signal</keyword>
<evidence type="ECO:0000259" key="7">
    <source>
        <dbReference type="Pfam" id="PF14322"/>
    </source>
</evidence>
<dbReference type="AlphaFoldDB" id="A0A4R8DEL7"/>
<comment type="subcellular location">
    <subcellularLocation>
        <location evidence="1">Cell outer membrane</location>
    </subcellularLocation>
</comment>
<dbReference type="Pfam" id="PF07980">
    <property type="entry name" value="SusD_RagB"/>
    <property type="match status" value="1"/>
</dbReference>
<keyword evidence="9" id="KW-1185">Reference proteome</keyword>
<evidence type="ECO:0000256" key="2">
    <source>
        <dbReference type="ARBA" id="ARBA00006275"/>
    </source>
</evidence>
<comment type="similarity">
    <text evidence="2">Belongs to the SusD family.</text>
</comment>
<dbReference type="GO" id="GO:0009279">
    <property type="term" value="C:cell outer membrane"/>
    <property type="evidence" value="ECO:0007669"/>
    <property type="project" value="UniProtKB-SubCell"/>
</dbReference>
<accession>A0A4R8DEL7</accession>
<dbReference type="Gene3D" id="1.25.40.390">
    <property type="match status" value="1"/>
</dbReference>
<proteinExistence type="inferred from homology"/>
<dbReference type="SUPFAM" id="SSF48452">
    <property type="entry name" value="TPR-like"/>
    <property type="match status" value="1"/>
</dbReference>
<evidence type="ECO:0000256" key="3">
    <source>
        <dbReference type="ARBA" id="ARBA00022729"/>
    </source>
</evidence>
<dbReference type="Pfam" id="PF14322">
    <property type="entry name" value="SusD-like_3"/>
    <property type="match status" value="1"/>
</dbReference>
<name>A0A4R8DEL7_9BACT</name>
<sequence>MIMKTNKYRLWMPLAASMALLGLGCGKKFLNKTPQGSLTQAQIENTAGVQALLNGAYAAMYQEGAGNTALGGGNAWEASPSNWIYGSVAGGDSHKGSSISDQPPIVPIANAQEVSSNGFFNDKWISLYEGVDRCNNVLATLKISPSISSADAIEFAAEAHFLRGHFYFELRRYFHMVPWIDETTTDYNQPNDADIYPKIEADFTSAMDSLPATQPNVGQCNKWAAMCYLAKVYIYEQKWAQAKALYDQIIPSSYGGTGTGGETSNGLSYGLTDRFEDNFDASVKNNKESVFDVQMVANDGTLSIAHANGGDMLNFPYNSPFRCCGFFQPSVDLANSYRTDANGLPYVTTYNSHGIANDEGLTSAQPFTPDAGNIDPRLDWTVARRGIPVHDWGLHPGYNWIRDQASAGPYSNKKNLYWQASAGTYSDQSTWAPGSAINLHVIRFADVLLMAAEAEAQLGNYAQAETYVNDVRNRAANPANILYQYKSNSNPTGGFSTTPAAHYVISPYPSGYFTASTALPAIYFERKLELACEGHRFFDLARWGIAAQTMNAYYSFEGKITGDLSTGNFTANKNEYFPIPSNQISLSNGKLKQNTGYN</sequence>
<dbReference type="Proteomes" id="UP000294498">
    <property type="component" value="Unassembled WGS sequence"/>
</dbReference>
<keyword evidence="4" id="KW-0472">Membrane</keyword>
<dbReference type="EMBL" id="SODV01000002">
    <property type="protein sequence ID" value="TDW95979.1"/>
    <property type="molecule type" value="Genomic_DNA"/>
</dbReference>
<evidence type="ECO:0000313" key="9">
    <source>
        <dbReference type="Proteomes" id="UP000294498"/>
    </source>
</evidence>
<evidence type="ECO:0000256" key="4">
    <source>
        <dbReference type="ARBA" id="ARBA00023136"/>
    </source>
</evidence>
<evidence type="ECO:0000256" key="5">
    <source>
        <dbReference type="ARBA" id="ARBA00023237"/>
    </source>
</evidence>
<reference evidence="8 9" key="1">
    <citation type="submission" date="2019-03" db="EMBL/GenBank/DDBJ databases">
        <title>Genomic Encyclopedia of Type Strains, Phase IV (KMG-IV): sequencing the most valuable type-strain genomes for metagenomic binning, comparative biology and taxonomic classification.</title>
        <authorList>
            <person name="Goeker M."/>
        </authorList>
    </citation>
    <scope>NUCLEOTIDE SEQUENCE [LARGE SCALE GENOMIC DNA]</scope>
    <source>
        <strain evidence="8 9">DSM 100059</strain>
    </source>
</reference>
<dbReference type="PROSITE" id="PS51257">
    <property type="entry name" value="PROKAR_LIPOPROTEIN"/>
    <property type="match status" value="1"/>
</dbReference>